<evidence type="ECO:0000256" key="9">
    <source>
        <dbReference type="ARBA" id="ARBA00023315"/>
    </source>
</evidence>
<gene>
    <name evidence="12" type="ORF">GHT06_020888</name>
</gene>
<proteinExistence type="inferred from homology"/>
<dbReference type="GO" id="GO:0005634">
    <property type="term" value="C:nucleus"/>
    <property type="evidence" value="ECO:0007669"/>
    <property type="project" value="UniProtKB-SubCell"/>
</dbReference>
<dbReference type="InterPro" id="IPR028009">
    <property type="entry name" value="ESCO_Acetyltransf_dom"/>
</dbReference>
<dbReference type="Pfam" id="PF13880">
    <property type="entry name" value="Acetyltransf_13"/>
    <property type="match status" value="1"/>
</dbReference>
<reference evidence="12 13" key="1">
    <citation type="submission" date="2022-05" db="EMBL/GenBank/DDBJ databases">
        <title>A multi-omics perspective on studying reproductive biology in Daphnia sinensis.</title>
        <authorList>
            <person name="Jia J."/>
        </authorList>
    </citation>
    <scope>NUCLEOTIDE SEQUENCE [LARGE SCALE GENOMIC DNA]</scope>
    <source>
        <strain evidence="12 13">WSL</strain>
    </source>
</reference>
<evidence type="ECO:0000256" key="7">
    <source>
        <dbReference type="ARBA" id="ARBA00023242"/>
    </source>
</evidence>
<dbReference type="GO" id="GO:0000785">
    <property type="term" value="C:chromatin"/>
    <property type="evidence" value="ECO:0007669"/>
    <property type="project" value="TreeGrafter"/>
</dbReference>
<evidence type="ECO:0000256" key="6">
    <source>
        <dbReference type="ARBA" id="ARBA00022833"/>
    </source>
</evidence>
<dbReference type="InterPro" id="IPR028005">
    <property type="entry name" value="AcTrfase_ESCO_Znf_dom"/>
</dbReference>
<dbReference type="EMBL" id="WJBH02000009">
    <property type="protein sequence ID" value="KAI9553001.1"/>
    <property type="molecule type" value="Genomic_DNA"/>
</dbReference>
<evidence type="ECO:0000256" key="4">
    <source>
        <dbReference type="ARBA" id="ARBA00022723"/>
    </source>
</evidence>
<evidence type="ECO:0000256" key="2">
    <source>
        <dbReference type="ARBA" id="ARBA00005816"/>
    </source>
</evidence>
<evidence type="ECO:0000313" key="12">
    <source>
        <dbReference type="EMBL" id="KAI9553001.1"/>
    </source>
</evidence>
<evidence type="ECO:0000256" key="1">
    <source>
        <dbReference type="ARBA" id="ARBA00004123"/>
    </source>
</evidence>
<keyword evidence="5" id="KW-0863">Zinc-finger</keyword>
<protein>
    <submittedName>
        <fullName evidence="12">Uncharacterized protein</fullName>
    </submittedName>
</protein>
<evidence type="ECO:0000259" key="10">
    <source>
        <dbReference type="Pfam" id="PF13878"/>
    </source>
</evidence>
<feature type="domain" description="N-acetyltransferase ESCO zinc-finger" evidence="10">
    <location>
        <begin position="450"/>
        <end position="488"/>
    </location>
</feature>
<dbReference type="PANTHER" id="PTHR45884">
    <property type="entry name" value="N-ACETYLTRANSFERASE ECO"/>
    <property type="match status" value="1"/>
</dbReference>
<dbReference type="GO" id="GO:0008270">
    <property type="term" value="F:zinc ion binding"/>
    <property type="evidence" value="ECO:0007669"/>
    <property type="project" value="UniProtKB-KW"/>
</dbReference>
<keyword evidence="7" id="KW-0539">Nucleus</keyword>
<comment type="subcellular location">
    <subcellularLocation>
        <location evidence="1">Nucleus</location>
    </subcellularLocation>
</comment>
<name>A0AAD5KZE7_9CRUS</name>
<dbReference type="Pfam" id="PF13878">
    <property type="entry name" value="zf-C2H2_3"/>
    <property type="match status" value="1"/>
</dbReference>
<keyword evidence="4" id="KW-0479">Metal-binding</keyword>
<sequence>MDTPSPEFRRTHLSRLTTPKSGACRKIMNSPAFLVNKTTDFSELSMSPLQLLDSPIQAVLMTPTTSSGESSSSKTHRYLKQTSTPSQEMIQDTPGNKNKAFVIATNPYVGIKAKRRLIEEECHHTLHLTTKNENVKKETTVQVSAAKRRKTSPKVSLSTMLKLSRSKKRITGQINSGVSHRIRWTEKKVKPSMSLSLSELKKTKAEGVIRNPFDPLNRTIPTSPEMCVSISDHDSHNTEDIKEIKPSVPIRPLLQVQTLKSPGLKVLGKENKNHSISPKIITRNWNVRYRTDTRERKFFKSRGTEQETSKRVVTVSVNENLKLQVHEKPVASVRRSPRKSPCKQAVREATVTGEDRNILSQDWDDDIAESMDISCNIQEILNGLSEDDFTEKEALIQEEKEKEDVATNKLFPLFCKNSSKPLEPMMENRPVRKMNVKAQWVRALKDGENQMILDAGQKKFGAVQCPECMMVYHVKDPEDELIHAGLHQVVNDTLKFVGWKKERVLRRFNAEGYIIAVHHGDAAHCWKKIENVLTKVVDKELGFSEIGIRNPETTKVYMYITDKKIVGVLVAHSIIQGHRMIPSTGASSGKCCSADPSPALCGISRIWVLPTFRRRKTASRLLDAMRTEFVYGKIISTDELAFSDPTENGLALAQSYTKREDFLVYNM</sequence>
<organism evidence="12 13">
    <name type="scientific">Daphnia sinensis</name>
    <dbReference type="NCBI Taxonomy" id="1820382"/>
    <lineage>
        <taxon>Eukaryota</taxon>
        <taxon>Metazoa</taxon>
        <taxon>Ecdysozoa</taxon>
        <taxon>Arthropoda</taxon>
        <taxon>Crustacea</taxon>
        <taxon>Branchiopoda</taxon>
        <taxon>Diplostraca</taxon>
        <taxon>Cladocera</taxon>
        <taxon>Anomopoda</taxon>
        <taxon>Daphniidae</taxon>
        <taxon>Daphnia</taxon>
        <taxon>Daphnia similis group</taxon>
    </lineage>
</organism>
<feature type="domain" description="N-acetyltransferase ESCO acetyl-transferase" evidence="11">
    <location>
        <begin position="598"/>
        <end position="665"/>
    </location>
</feature>
<dbReference type="AlphaFoldDB" id="A0AAD5KZE7"/>
<dbReference type="GO" id="GO:0061733">
    <property type="term" value="F:protein-lysine-acetyltransferase activity"/>
    <property type="evidence" value="ECO:0007669"/>
    <property type="project" value="TreeGrafter"/>
</dbReference>
<dbReference type="PANTHER" id="PTHR45884:SF2">
    <property type="entry name" value="N-ACETYLTRANSFERASE ECO"/>
    <property type="match status" value="1"/>
</dbReference>
<evidence type="ECO:0000313" key="13">
    <source>
        <dbReference type="Proteomes" id="UP000820818"/>
    </source>
</evidence>
<keyword evidence="3" id="KW-0808">Transferase</keyword>
<evidence type="ECO:0000256" key="5">
    <source>
        <dbReference type="ARBA" id="ARBA00022771"/>
    </source>
</evidence>
<evidence type="ECO:0000259" key="11">
    <source>
        <dbReference type="Pfam" id="PF13880"/>
    </source>
</evidence>
<evidence type="ECO:0000256" key="8">
    <source>
        <dbReference type="ARBA" id="ARBA00023306"/>
    </source>
</evidence>
<evidence type="ECO:0000256" key="3">
    <source>
        <dbReference type="ARBA" id="ARBA00022679"/>
    </source>
</evidence>
<dbReference type="GO" id="GO:0007064">
    <property type="term" value="P:mitotic sister chromatid cohesion"/>
    <property type="evidence" value="ECO:0007669"/>
    <property type="project" value="TreeGrafter"/>
</dbReference>
<keyword evidence="6" id="KW-0862">Zinc</keyword>
<keyword evidence="9" id="KW-0012">Acyltransferase</keyword>
<dbReference type="Proteomes" id="UP000820818">
    <property type="component" value="Linkage Group LG9"/>
</dbReference>
<keyword evidence="13" id="KW-1185">Reference proteome</keyword>
<accession>A0AAD5KZE7</accession>
<comment type="caution">
    <text evidence="12">The sequence shown here is derived from an EMBL/GenBank/DDBJ whole genome shotgun (WGS) entry which is preliminary data.</text>
</comment>
<comment type="similarity">
    <text evidence="2">Belongs to the acetyltransferase family. ECO subfamily.</text>
</comment>
<keyword evidence="8" id="KW-0131">Cell cycle</keyword>